<dbReference type="Pfam" id="PF03683">
    <property type="entry name" value="UPF0175"/>
    <property type="match status" value="1"/>
</dbReference>
<keyword evidence="2" id="KW-1185">Reference proteome</keyword>
<accession>A0AA35G9H0</accession>
<dbReference type="AlphaFoldDB" id="A0AA35G9H0"/>
<organism evidence="1 2">
    <name type="scientific">Caldinitratiruptor microaerophilus</name>
    <dbReference type="NCBI Taxonomy" id="671077"/>
    <lineage>
        <taxon>Bacteria</taxon>
        <taxon>Bacillati</taxon>
        <taxon>Bacillota</taxon>
        <taxon>Clostridia</taxon>
        <taxon>Eubacteriales</taxon>
        <taxon>Symbiobacteriaceae</taxon>
        <taxon>Caldinitratiruptor</taxon>
    </lineage>
</organism>
<dbReference type="InterPro" id="IPR005368">
    <property type="entry name" value="UPF0175"/>
</dbReference>
<dbReference type="Proteomes" id="UP001163687">
    <property type="component" value="Chromosome"/>
</dbReference>
<proteinExistence type="predicted"/>
<reference evidence="1" key="1">
    <citation type="submission" date="2022-03" db="EMBL/GenBank/DDBJ databases">
        <title>Complete genome sequence of Caldinitratiruptor microaerophilus.</title>
        <authorList>
            <person name="Mukaiyama R."/>
            <person name="Nishiyama T."/>
            <person name="Ueda K."/>
        </authorList>
    </citation>
    <scope>NUCLEOTIDE SEQUENCE</scope>
    <source>
        <strain evidence="1">JCM 16183</strain>
    </source>
</reference>
<dbReference type="EMBL" id="AP025628">
    <property type="protein sequence ID" value="BDG62180.1"/>
    <property type="molecule type" value="Genomic_DNA"/>
</dbReference>
<dbReference type="RefSeq" id="WP_264842775.1">
    <property type="nucleotide sequence ID" value="NZ_AP025628.1"/>
</dbReference>
<gene>
    <name evidence="1" type="ORF">caldi_32700</name>
</gene>
<sequence>MKSVTKSIRLSSAEAQRLAQIARLEAVPEAALLKKWVLAGMQEQALDRAILLYTKRQVSLGEAAQIAGIPYMAMVAELERRGIALMDGSEAEILEGFEKLAEEFELPALHRSDPRTPRPVSG</sequence>
<evidence type="ECO:0000313" key="2">
    <source>
        <dbReference type="Proteomes" id="UP001163687"/>
    </source>
</evidence>
<dbReference type="KEGG" id="cmic:caldi_32700"/>
<evidence type="ECO:0000313" key="1">
    <source>
        <dbReference type="EMBL" id="BDG62180.1"/>
    </source>
</evidence>
<name>A0AA35G9H0_9FIRM</name>
<protein>
    <submittedName>
        <fullName evidence="1">Uncharacterized protein</fullName>
    </submittedName>
</protein>